<protein>
    <submittedName>
        <fullName evidence="2">Uncharacterized protein</fullName>
    </submittedName>
</protein>
<feature type="region of interest" description="Disordered" evidence="1">
    <location>
        <begin position="130"/>
        <end position="150"/>
    </location>
</feature>
<dbReference type="EMBL" id="JAULJE010000044">
    <property type="protein sequence ID" value="KAK1327377.1"/>
    <property type="molecule type" value="Genomic_DNA"/>
</dbReference>
<evidence type="ECO:0000256" key="1">
    <source>
        <dbReference type="SAM" id="MobiDB-lite"/>
    </source>
</evidence>
<feature type="region of interest" description="Disordered" evidence="1">
    <location>
        <begin position="93"/>
        <end position="114"/>
    </location>
</feature>
<name>A0AA40LCV8_CNENI</name>
<evidence type="ECO:0000313" key="2">
    <source>
        <dbReference type="EMBL" id="KAK1327377.1"/>
    </source>
</evidence>
<dbReference type="AlphaFoldDB" id="A0AA40LCV8"/>
<dbReference type="Proteomes" id="UP001177744">
    <property type="component" value="Unassembled WGS sequence"/>
</dbReference>
<comment type="caution">
    <text evidence="2">The sequence shown here is derived from an EMBL/GenBank/DDBJ whole genome shotgun (WGS) entry which is preliminary data.</text>
</comment>
<sequence>MAIKVDGVQTWLHHFQLLHQETAWILATTREILSLGSRRPGGNSTPAGEELEFTVDKVLFTVGSSYVQDSISYAGAAVVTLDRTIWAQSLNRGTTAQKADSAIPQERGLPTSARRDIKNKKEIFSLIRGHLAPKGSSNGALQRTSERGDN</sequence>
<keyword evidence="3" id="KW-1185">Reference proteome</keyword>
<accession>A0AA40LCV8</accession>
<evidence type="ECO:0000313" key="3">
    <source>
        <dbReference type="Proteomes" id="UP001177744"/>
    </source>
</evidence>
<reference evidence="2" key="1">
    <citation type="submission" date="2023-06" db="EMBL/GenBank/DDBJ databases">
        <title>Reference genome for the Northern bat (Eptesicus nilssonii), a most northern bat species.</title>
        <authorList>
            <person name="Laine V.N."/>
            <person name="Pulliainen A.T."/>
            <person name="Lilley T.M."/>
        </authorList>
    </citation>
    <scope>NUCLEOTIDE SEQUENCE</scope>
    <source>
        <strain evidence="2">BLF_Eptnil</strain>
        <tissue evidence="2">Kidney</tissue>
    </source>
</reference>
<proteinExistence type="predicted"/>
<gene>
    <name evidence="2" type="ORF">QTO34_014982</name>
</gene>
<organism evidence="2 3">
    <name type="scientific">Cnephaeus nilssonii</name>
    <name type="common">Northern bat</name>
    <name type="synonym">Eptesicus nilssonii</name>
    <dbReference type="NCBI Taxonomy" id="3371016"/>
    <lineage>
        <taxon>Eukaryota</taxon>
        <taxon>Metazoa</taxon>
        <taxon>Chordata</taxon>
        <taxon>Craniata</taxon>
        <taxon>Vertebrata</taxon>
        <taxon>Euteleostomi</taxon>
        <taxon>Mammalia</taxon>
        <taxon>Eutheria</taxon>
        <taxon>Laurasiatheria</taxon>
        <taxon>Chiroptera</taxon>
        <taxon>Yangochiroptera</taxon>
        <taxon>Vespertilionidae</taxon>
        <taxon>Cnephaeus</taxon>
    </lineage>
</organism>